<name>A0A6G1IE81_9PLEO</name>
<sequence length="279" mass="31106">MADGGVEKGRMEKAADGADQVTVCFGDKNAALRKKIATEITSATFVPCDVIKREDQVHLFRVAASISPSGKVHYVVANAGIVSKDDILLWREHEPVKPDLSVIDINLSDVLYTVKTTLHYFIKQTGTEVSLSQEDTSLILIGSGAAFIDCPRGPQYSSTKLAMRGIMHSMRRTAFYCESRVNIVSPWHVKTRTLSKSQFEHVENAEVQFAEAEDAGKCLLRILSYKSINGRSLFTVARKWTPRGYLDLDVDEYPRNHLIHEIQADQVKSAPVEQGHFPE</sequence>
<accession>A0A6G1IE81</accession>
<dbReference type="EMBL" id="MU005636">
    <property type="protein sequence ID" value="KAF2676340.1"/>
    <property type="molecule type" value="Genomic_DNA"/>
</dbReference>
<dbReference type="InterPro" id="IPR002347">
    <property type="entry name" value="SDR_fam"/>
</dbReference>
<evidence type="ECO:0000256" key="3">
    <source>
        <dbReference type="ARBA" id="ARBA00023002"/>
    </source>
</evidence>
<protein>
    <submittedName>
        <fullName evidence="4">NAD(P)-binding protein</fullName>
    </submittedName>
</protein>
<comment type="similarity">
    <text evidence="1">Belongs to the short-chain dehydrogenases/reductases (SDR) family.</text>
</comment>
<keyword evidence="3" id="KW-0560">Oxidoreductase</keyword>
<evidence type="ECO:0000313" key="5">
    <source>
        <dbReference type="Proteomes" id="UP000799291"/>
    </source>
</evidence>
<keyword evidence="5" id="KW-1185">Reference proteome</keyword>
<dbReference type="AlphaFoldDB" id="A0A6G1IE81"/>
<dbReference type="Pfam" id="PF00106">
    <property type="entry name" value="adh_short"/>
    <property type="match status" value="1"/>
</dbReference>
<dbReference type="Gene3D" id="3.40.50.720">
    <property type="entry name" value="NAD(P)-binding Rossmann-like Domain"/>
    <property type="match status" value="1"/>
</dbReference>
<dbReference type="Proteomes" id="UP000799291">
    <property type="component" value="Unassembled WGS sequence"/>
</dbReference>
<keyword evidence="2" id="KW-0521">NADP</keyword>
<evidence type="ECO:0000256" key="1">
    <source>
        <dbReference type="ARBA" id="ARBA00006484"/>
    </source>
</evidence>
<gene>
    <name evidence="4" type="ORF">K458DRAFT_447571</name>
</gene>
<dbReference type="PROSITE" id="PS00061">
    <property type="entry name" value="ADH_SHORT"/>
    <property type="match status" value="1"/>
</dbReference>
<dbReference type="InterPro" id="IPR036291">
    <property type="entry name" value="NAD(P)-bd_dom_sf"/>
</dbReference>
<proteinExistence type="inferred from homology"/>
<dbReference type="GO" id="GO:0016491">
    <property type="term" value="F:oxidoreductase activity"/>
    <property type="evidence" value="ECO:0007669"/>
    <property type="project" value="UniProtKB-KW"/>
</dbReference>
<dbReference type="InterPro" id="IPR020904">
    <property type="entry name" value="Sc_DH/Rdtase_CS"/>
</dbReference>
<dbReference type="PANTHER" id="PTHR43180">
    <property type="entry name" value="3-OXOACYL-(ACYL-CARRIER-PROTEIN) REDUCTASE (AFU_ORTHOLOGUE AFUA_6G11210)"/>
    <property type="match status" value="1"/>
</dbReference>
<reference evidence="4" key="1">
    <citation type="journal article" date="2020" name="Stud. Mycol.">
        <title>101 Dothideomycetes genomes: a test case for predicting lifestyles and emergence of pathogens.</title>
        <authorList>
            <person name="Haridas S."/>
            <person name="Albert R."/>
            <person name="Binder M."/>
            <person name="Bloem J."/>
            <person name="Labutti K."/>
            <person name="Salamov A."/>
            <person name="Andreopoulos B."/>
            <person name="Baker S."/>
            <person name="Barry K."/>
            <person name="Bills G."/>
            <person name="Bluhm B."/>
            <person name="Cannon C."/>
            <person name="Castanera R."/>
            <person name="Culley D."/>
            <person name="Daum C."/>
            <person name="Ezra D."/>
            <person name="Gonzalez J."/>
            <person name="Henrissat B."/>
            <person name="Kuo A."/>
            <person name="Liang C."/>
            <person name="Lipzen A."/>
            <person name="Lutzoni F."/>
            <person name="Magnuson J."/>
            <person name="Mondo S."/>
            <person name="Nolan M."/>
            <person name="Ohm R."/>
            <person name="Pangilinan J."/>
            <person name="Park H.-J."/>
            <person name="Ramirez L."/>
            <person name="Alfaro M."/>
            <person name="Sun H."/>
            <person name="Tritt A."/>
            <person name="Yoshinaga Y."/>
            <person name="Zwiers L.-H."/>
            <person name="Turgeon B."/>
            <person name="Goodwin S."/>
            <person name="Spatafora J."/>
            <person name="Crous P."/>
            <person name="Grigoriev I."/>
        </authorList>
    </citation>
    <scope>NUCLEOTIDE SEQUENCE</scope>
    <source>
        <strain evidence="4">CBS 122367</strain>
    </source>
</reference>
<evidence type="ECO:0000256" key="2">
    <source>
        <dbReference type="ARBA" id="ARBA00022857"/>
    </source>
</evidence>
<organism evidence="4 5">
    <name type="scientific">Lentithecium fluviatile CBS 122367</name>
    <dbReference type="NCBI Taxonomy" id="1168545"/>
    <lineage>
        <taxon>Eukaryota</taxon>
        <taxon>Fungi</taxon>
        <taxon>Dikarya</taxon>
        <taxon>Ascomycota</taxon>
        <taxon>Pezizomycotina</taxon>
        <taxon>Dothideomycetes</taxon>
        <taxon>Pleosporomycetidae</taxon>
        <taxon>Pleosporales</taxon>
        <taxon>Massarineae</taxon>
        <taxon>Lentitheciaceae</taxon>
        <taxon>Lentithecium</taxon>
    </lineage>
</organism>
<dbReference type="OrthoDB" id="5371740at2759"/>
<dbReference type="SUPFAM" id="SSF51735">
    <property type="entry name" value="NAD(P)-binding Rossmann-fold domains"/>
    <property type="match status" value="1"/>
</dbReference>
<evidence type="ECO:0000313" key="4">
    <source>
        <dbReference type="EMBL" id="KAF2676340.1"/>
    </source>
</evidence>
<dbReference type="PANTHER" id="PTHR43180:SF31">
    <property type="entry name" value="CHAIN DEHYDROGENASE_REDUCTASE, PUTATIVE (AFU_ORTHOLOGUE AFUA_2G16570)-RELATED"/>
    <property type="match status" value="1"/>
</dbReference>